<dbReference type="OrthoDB" id="1436587at2759"/>
<evidence type="ECO:0000313" key="1">
    <source>
        <dbReference type="EMBL" id="RDX80651.1"/>
    </source>
</evidence>
<reference evidence="1" key="1">
    <citation type="submission" date="2018-05" db="EMBL/GenBank/DDBJ databases">
        <title>Draft genome of Mucuna pruriens seed.</title>
        <authorList>
            <person name="Nnadi N.E."/>
            <person name="Vos R."/>
            <person name="Hasami M.H."/>
            <person name="Devisetty U.K."/>
            <person name="Aguiy J.C."/>
        </authorList>
    </citation>
    <scope>NUCLEOTIDE SEQUENCE [LARGE SCALE GENOMIC DNA]</scope>
    <source>
        <strain evidence="1">JCA_2017</strain>
    </source>
</reference>
<protein>
    <submittedName>
        <fullName evidence="1">Uncharacterized protein</fullName>
    </submittedName>
</protein>
<accession>A0A371FQW5</accession>
<gene>
    <name evidence="1" type="ORF">CR513_38768</name>
</gene>
<name>A0A371FQW5_MUCPR</name>
<sequence>MSRQAITRHSICFSNNGYAPDELHYYQNGKPDVKPRLIQWVLILQEFNLEIRDKKGVQYSVTDHLSQIKRGIDSLPIRDDFLDE</sequence>
<dbReference type="Proteomes" id="UP000257109">
    <property type="component" value="Unassembled WGS sequence"/>
</dbReference>
<dbReference type="EMBL" id="QJKJ01008148">
    <property type="protein sequence ID" value="RDX80651.1"/>
    <property type="molecule type" value="Genomic_DNA"/>
</dbReference>
<evidence type="ECO:0000313" key="2">
    <source>
        <dbReference type="Proteomes" id="UP000257109"/>
    </source>
</evidence>
<feature type="non-terminal residue" evidence="1">
    <location>
        <position position="1"/>
    </location>
</feature>
<dbReference type="AlphaFoldDB" id="A0A371FQW5"/>
<proteinExistence type="predicted"/>
<keyword evidence="2" id="KW-1185">Reference proteome</keyword>
<comment type="caution">
    <text evidence="1">The sequence shown here is derived from an EMBL/GenBank/DDBJ whole genome shotgun (WGS) entry which is preliminary data.</text>
</comment>
<organism evidence="1 2">
    <name type="scientific">Mucuna pruriens</name>
    <name type="common">Velvet bean</name>
    <name type="synonym">Dolichos pruriens</name>
    <dbReference type="NCBI Taxonomy" id="157652"/>
    <lineage>
        <taxon>Eukaryota</taxon>
        <taxon>Viridiplantae</taxon>
        <taxon>Streptophyta</taxon>
        <taxon>Embryophyta</taxon>
        <taxon>Tracheophyta</taxon>
        <taxon>Spermatophyta</taxon>
        <taxon>Magnoliopsida</taxon>
        <taxon>eudicotyledons</taxon>
        <taxon>Gunneridae</taxon>
        <taxon>Pentapetalae</taxon>
        <taxon>rosids</taxon>
        <taxon>fabids</taxon>
        <taxon>Fabales</taxon>
        <taxon>Fabaceae</taxon>
        <taxon>Papilionoideae</taxon>
        <taxon>50 kb inversion clade</taxon>
        <taxon>NPAAA clade</taxon>
        <taxon>indigoferoid/millettioid clade</taxon>
        <taxon>Phaseoleae</taxon>
        <taxon>Mucuna</taxon>
    </lineage>
</organism>